<comment type="similarity">
    <text evidence="1">Belongs to the short-chain dehydrogenases/reductases (SDR) family.</text>
</comment>
<protein>
    <submittedName>
        <fullName evidence="4">Uncharacterized protein LOC106169854</fullName>
    </submittedName>
</protein>
<dbReference type="Gene3D" id="3.40.50.720">
    <property type="entry name" value="NAD(P)-binding Rossmann-like Domain"/>
    <property type="match status" value="1"/>
</dbReference>
<accession>A0A1S3J3U3</accession>
<gene>
    <name evidence="4" type="primary">LOC106169854</name>
</gene>
<dbReference type="GeneID" id="106169854"/>
<reference evidence="4" key="1">
    <citation type="submission" date="2025-08" db="UniProtKB">
        <authorList>
            <consortium name="RefSeq"/>
        </authorList>
    </citation>
    <scope>IDENTIFICATION</scope>
    <source>
        <tissue evidence="4">Gonads</tissue>
    </source>
</reference>
<organism evidence="3 4">
    <name type="scientific">Lingula anatina</name>
    <name type="common">Brachiopod</name>
    <name type="synonym">Lingula unguis</name>
    <dbReference type="NCBI Taxonomy" id="7574"/>
    <lineage>
        <taxon>Eukaryota</taxon>
        <taxon>Metazoa</taxon>
        <taxon>Spiralia</taxon>
        <taxon>Lophotrochozoa</taxon>
        <taxon>Brachiopoda</taxon>
        <taxon>Linguliformea</taxon>
        <taxon>Lingulata</taxon>
        <taxon>Lingulida</taxon>
        <taxon>Linguloidea</taxon>
        <taxon>Lingulidae</taxon>
        <taxon>Lingula</taxon>
    </lineage>
</organism>
<dbReference type="PANTHER" id="PTHR24321">
    <property type="entry name" value="DEHYDROGENASES, SHORT CHAIN"/>
    <property type="match status" value="1"/>
</dbReference>
<dbReference type="PRINTS" id="PR00080">
    <property type="entry name" value="SDRFAMILY"/>
</dbReference>
<dbReference type="FunFam" id="3.40.50.720:FF:000084">
    <property type="entry name" value="Short-chain dehydrogenase reductase"/>
    <property type="match status" value="1"/>
</dbReference>
<dbReference type="Pfam" id="PF13561">
    <property type="entry name" value="adh_short_C2"/>
    <property type="match status" value="1"/>
</dbReference>
<dbReference type="Proteomes" id="UP000085678">
    <property type="component" value="Unplaced"/>
</dbReference>
<dbReference type="InterPro" id="IPR002347">
    <property type="entry name" value="SDR_fam"/>
</dbReference>
<proteinExistence type="inferred from homology"/>
<evidence type="ECO:0000313" key="4">
    <source>
        <dbReference type="RefSeq" id="XP_013404936.1"/>
    </source>
</evidence>
<dbReference type="CDD" id="cd05233">
    <property type="entry name" value="SDR_c"/>
    <property type="match status" value="1"/>
</dbReference>
<dbReference type="PANTHER" id="PTHR24321:SF8">
    <property type="entry name" value="ESTRADIOL 17-BETA-DEHYDROGENASE 8-RELATED"/>
    <property type="match status" value="1"/>
</dbReference>
<dbReference type="OrthoDB" id="47007at2759"/>
<dbReference type="InterPro" id="IPR036291">
    <property type="entry name" value="NAD(P)-bd_dom_sf"/>
</dbReference>
<dbReference type="InParanoid" id="A0A1S3J3U3"/>
<dbReference type="AlphaFoldDB" id="A0A1S3J3U3"/>
<keyword evidence="2" id="KW-0560">Oxidoreductase</keyword>
<evidence type="ECO:0000256" key="2">
    <source>
        <dbReference type="ARBA" id="ARBA00023002"/>
    </source>
</evidence>
<dbReference type="PRINTS" id="PR00081">
    <property type="entry name" value="GDHRDH"/>
</dbReference>
<dbReference type="KEGG" id="lak:106169854"/>
<evidence type="ECO:0000313" key="3">
    <source>
        <dbReference type="Proteomes" id="UP000085678"/>
    </source>
</evidence>
<keyword evidence="3" id="KW-1185">Reference proteome</keyword>
<sequence>MFSIVCLGSGPMLKHCMRASMCYSMARPQPKLDANHTKGRFNSCVAVVTGGASGINRACVSRFLNDGASVAFLDIDQDSGKQLESELKGEGLDAAYYQVDVSNRDACSKAAVDIADKHGGSINYVINGAACFIFKGMDASTSDWEKTLNVNVVGYANMVQACHPYMKKAEPGCRAVVNIASITGHVPKRNRWTYDASKGAVLQLTRCMALDLAKNGIRVNSVSPAVINTPSVERAQMNFTEAQREWSAGCHMMNRQGESSEVAAAIAFLCSRDASFITGADLPVDGGYTVIGPERHGKDGPDFSGNIPD</sequence>
<evidence type="ECO:0000256" key="1">
    <source>
        <dbReference type="ARBA" id="ARBA00006484"/>
    </source>
</evidence>
<dbReference type="SUPFAM" id="SSF51735">
    <property type="entry name" value="NAD(P)-binding Rossmann-fold domains"/>
    <property type="match status" value="1"/>
</dbReference>
<dbReference type="GO" id="GO:0016491">
    <property type="term" value="F:oxidoreductase activity"/>
    <property type="evidence" value="ECO:0007669"/>
    <property type="project" value="UniProtKB-KW"/>
</dbReference>
<dbReference type="RefSeq" id="XP_013404936.1">
    <property type="nucleotide sequence ID" value="XM_013549482.1"/>
</dbReference>
<name>A0A1S3J3U3_LINAN</name>